<dbReference type="AlphaFoldDB" id="A0A9Q3D615"/>
<reference evidence="1" key="1">
    <citation type="submission" date="2021-03" db="EMBL/GenBank/DDBJ databases">
        <title>Draft genome sequence of rust myrtle Austropuccinia psidii MF-1, a brazilian biotype.</title>
        <authorList>
            <person name="Quecine M.C."/>
            <person name="Pachon D.M.R."/>
            <person name="Bonatelli M.L."/>
            <person name="Correr F.H."/>
            <person name="Franceschini L.M."/>
            <person name="Leite T.F."/>
            <person name="Margarido G.R.A."/>
            <person name="Almeida C.A."/>
            <person name="Ferrarezi J.A."/>
            <person name="Labate C.A."/>
        </authorList>
    </citation>
    <scope>NUCLEOTIDE SEQUENCE</scope>
    <source>
        <strain evidence="1">MF-1</strain>
    </source>
</reference>
<keyword evidence="2" id="KW-1185">Reference proteome</keyword>
<proteinExistence type="predicted"/>
<dbReference type="Proteomes" id="UP000765509">
    <property type="component" value="Unassembled WGS sequence"/>
</dbReference>
<gene>
    <name evidence="1" type="ORF">O181_034147</name>
</gene>
<evidence type="ECO:0000313" key="1">
    <source>
        <dbReference type="EMBL" id="MBW0494432.1"/>
    </source>
</evidence>
<evidence type="ECO:0000313" key="2">
    <source>
        <dbReference type="Proteomes" id="UP000765509"/>
    </source>
</evidence>
<comment type="caution">
    <text evidence="1">The sequence shown here is derived from an EMBL/GenBank/DDBJ whole genome shotgun (WGS) entry which is preliminary data.</text>
</comment>
<protein>
    <submittedName>
        <fullName evidence="1">Uncharacterized protein</fullName>
    </submittedName>
</protein>
<accession>A0A9Q3D615</accession>
<sequence>MGQEPLKEVPKLKKWPDVSGEREYDNMQFIRGIEIIKEEFELPEGLVTAIFKNLLKKSVHRWYIKLRQVYENQSWNWLKIQIINNWANDAWGFDV</sequence>
<dbReference type="OrthoDB" id="2506710at2759"/>
<dbReference type="EMBL" id="AVOT02012574">
    <property type="protein sequence ID" value="MBW0494432.1"/>
    <property type="molecule type" value="Genomic_DNA"/>
</dbReference>
<organism evidence="1 2">
    <name type="scientific">Austropuccinia psidii MF-1</name>
    <dbReference type="NCBI Taxonomy" id="1389203"/>
    <lineage>
        <taxon>Eukaryota</taxon>
        <taxon>Fungi</taxon>
        <taxon>Dikarya</taxon>
        <taxon>Basidiomycota</taxon>
        <taxon>Pucciniomycotina</taxon>
        <taxon>Pucciniomycetes</taxon>
        <taxon>Pucciniales</taxon>
        <taxon>Sphaerophragmiaceae</taxon>
        <taxon>Austropuccinia</taxon>
    </lineage>
</organism>
<name>A0A9Q3D615_9BASI</name>